<dbReference type="Gramene" id="EOY09653">
    <property type="protein sequence ID" value="EOY09653"/>
    <property type="gene ID" value="TCM_025048"/>
</dbReference>
<evidence type="ECO:0000313" key="2">
    <source>
        <dbReference type="Proteomes" id="UP000026915"/>
    </source>
</evidence>
<protein>
    <submittedName>
        <fullName evidence="1">Uncharacterized protein</fullName>
    </submittedName>
</protein>
<accession>A0A061EYF2</accession>
<name>A0A061EYF2_THECC</name>
<reference evidence="1 2" key="1">
    <citation type="journal article" date="2013" name="Genome Biol.">
        <title>The genome sequence of the most widely cultivated cacao type and its use to identify candidate genes regulating pod color.</title>
        <authorList>
            <person name="Motamayor J.C."/>
            <person name="Mockaitis K."/>
            <person name="Schmutz J."/>
            <person name="Haiminen N."/>
            <person name="Iii D.L."/>
            <person name="Cornejo O."/>
            <person name="Findley S.D."/>
            <person name="Zheng P."/>
            <person name="Utro F."/>
            <person name="Royaert S."/>
            <person name="Saski C."/>
            <person name="Jenkins J."/>
            <person name="Podicheti R."/>
            <person name="Zhao M."/>
            <person name="Scheffler B.E."/>
            <person name="Stack J.C."/>
            <person name="Feltus F.A."/>
            <person name="Mustiga G.M."/>
            <person name="Amores F."/>
            <person name="Phillips W."/>
            <person name="Marelli J.P."/>
            <person name="May G.D."/>
            <person name="Shapiro H."/>
            <person name="Ma J."/>
            <person name="Bustamante C.D."/>
            <person name="Schnell R.J."/>
            <person name="Main D."/>
            <person name="Gilbert D."/>
            <person name="Parida L."/>
            <person name="Kuhn D.N."/>
        </authorList>
    </citation>
    <scope>NUCLEOTIDE SEQUENCE [LARGE SCALE GENOMIC DNA]</scope>
    <source>
        <strain evidence="2">cv. Matina 1-6</strain>
    </source>
</reference>
<dbReference type="Proteomes" id="UP000026915">
    <property type="component" value="Chromosome 5"/>
</dbReference>
<gene>
    <name evidence="1" type="ORF">TCM_025048</name>
</gene>
<proteinExistence type="predicted"/>
<keyword evidence="2" id="KW-1185">Reference proteome</keyword>
<dbReference type="InParanoid" id="A0A061EYF2"/>
<organism evidence="1 2">
    <name type="scientific">Theobroma cacao</name>
    <name type="common">Cacao</name>
    <name type="synonym">Cocoa</name>
    <dbReference type="NCBI Taxonomy" id="3641"/>
    <lineage>
        <taxon>Eukaryota</taxon>
        <taxon>Viridiplantae</taxon>
        <taxon>Streptophyta</taxon>
        <taxon>Embryophyta</taxon>
        <taxon>Tracheophyta</taxon>
        <taxon>Spermatophyta</taxon>
        <taxon>Magnoliopsida</taxon>
        <taxon>eudicotyledons</taxon>
        <taxon>Gunneridae</taxon>
        <taxon>Pentapetalae</taxon>
        <taxon>rosids</taxon>
        <taxon>malvids</taxon>
        <taxon>Malvales</taxon>
        <taxon>Malvaceae</taxon>
        <taxon>Byttnerioideae</taxon>
        <taxon>Theobroma</taxon>
    </lineage>
</organism>
<sequence length="111" mass="12664">MFMHIDQKLDSYMDHRNWTLKLCLQQHCVSKEVPLQKQSIFHDCIICSDISFSGEGHFGLHQSYCSPHSPKHGASTSRGKRLAFLAKITKVKVKVKGEGDIDSHSFFTTNR</sequence>
<dbReference type="EMBL" id="CM001883">
    <property type="protein sequence ID" value="EOY09653.1"/>
    <property type="molecule type" value="Genomic_DNA"/>
</dbReference>
<dbReference type="AlphaFoldDB" id="A0A061EYF2"/>
<dbReference type="HOGENOM" id="CLU_2163005_0_0_1"/>
<evidence type="ECO:0000313" key="1">
    <source>
        <dbReference type="EMBL" id="EOY09653.1"/>
    </source>
</evidence>